<keyword evidence="3" id="KW-1185">Reference proteome</keyword>
<accession>A0A0C3GVZ2</accession>
<dbReference type="GO" id="GO:0019441">
    <property type="term" value="P:L-tryptophan catabolic process to kynurenine"/>
    <property type="evidence" value="ECO:0007669"/>
    <property type="project" value="InterPro"/>
</dbReference>
<dbReference type="PANTHER" id="PTHR34861">
    <property type="match status" value="1"/>
</dbReference>
<comment type="similarity">
    <text evidence="1">Belongs to the Cyclase 1 superfamily.</text>
</comment>
<dbReference type="PANTHER" id="PTHR34861:SF11">
    <property type="entry name" value="CYCLASE"/>
    <property type="match status" value="1"/>
</dbReference>
<protein>
    <recommendedName>
        <fullName evidence="4">Cyclase</fullName>
    </recommendedName>
</protein>
<dbReference type="Gene3D" id="3.50.30.50">
    <property type="entry name" value="Putative cyclase"/>
    <property type="match status" value="1"/>
</dbReference>
<organism evidence="2 3">
    <name type="scientific">Oidiodendron maius (strain Zn)</name>
    <dbReference type="NCBI Taxonomy" id="913774"/>
    <lineage>
        <taxon>Eukaryota</taxon>
        <taxon>Fungi</taxon>
        <taxon>Dikarya</taxon>
        <taxon>Ascomycota</taxon>
        <taxon>Pezizomycotina</taxon>
        <taxon>Leotiomycetes</taxon>
        <taxon>Leotiomycetes incertae sedis</taxon>
        <taxon>Myxotrichaceae</taxon>
        <taxon>Oidiodendron</taxon>
    </lineage>
</organism>
<evidence type="ECO:0000313" key="2">
    <source>
        <dbReference type="EMBL" id="KIM95449.1"/>
    </source>
</evidence>
<reference evidence="2 3" key="1">
    <citation type="submission" date="2014-04" db="EMBL/GenBank/DDBJ databases">
        <authorList>
            <consortium name="DOE Joint Genome Institute"/>
            <person name="Kuo A."/>
            <person name="Martino E."/>
            <person name="Perotto S."/>
            <person name="Kohler A."/>
            <person name="Nagy L.G."/>
            <person name="Floudas D."/>
            <person name="Copeland A."/>
            <person name="Barry K.W."/>
            <person name="Cichocki N."/>
            <person name="Veneault-Fourrey C."/>
            <person name="LaButti K."/>
            <person name="Lindquist E.A."/>
            <person name="Lipzen A."/>
            <person name="Lundell T."/>
            <person name="Morin E."/>
            <person name="Murat C."/>
            <person name="Sun H."/>
            <person name="Tunlid A."/>
            <person name="Henrissat B."/>
            <person name="Grigoriev I.V."/>
            <person name="Hibbett D.S."/>
            <person name="Martin F."/>
            <person name="Nordberg H.P."/>
            <person name="Cantor M.N."/>
            <person name="Hua S.X."/>
        </authorList>
    </citation>
    <scope>NUCLEOTIDE SEQUENCE [LARGE SCALE GENOMIC DNA]</scope>
    <source>
        <strain evidence="2 3">Zn</strain>
    </source>
</reference>
<proteinExistence type="inferred from homology"/>
<dbReference type="OrthoDB" id="5396at2759"/>
<evidence type="ECO:0008006" key="4">
    <source>
        <dbReference type="Google" id="ProtNLM"/>
    </source>
</evidence>
<dbReference type="InterPro" id="IPR007325">
    <property type="entry name" value="KFase/CYL"/>
</dbReference>
<dbReference type="Pfam" id="PF04199">
    <property type="entry name" value="Cyclase"/>
    <property type="match status" value="1"/>
</dbReference>
<sequence length="324" mass="36539">MSRALPKFSDLPLNKGDPPHSAWGVYGSDDELGTINRLTDDVVMRAKEEIQRGVRISLNLPLNAQRGSMLVGRSKFHMDQYNKAPRIVNDDVWTFNSQTSTQWDGLRHYAYQKEAKFYNGVTLDDIFGENRTLVNGIQAWEEKGIVGRGVLLDFDRWRRANNVEYRPLVGNRDAITLDHLKAVARSQGTEIKFGDILIIRTGFTVAYNKLTDDEITQMMSVPVNGGQASGVEQSDAMLEWLWDSFSAVASDNPTFERWPSTTANLNHEILLSGWGMPIGEWFNLENLADHCEKVGRWSFFVASEVCNVPGAVARYICSRSITKT</sequence>
<dbReference type="InParanoid" id="A0A0C3GVZ2"/>
<dbReference type="GO" id="GO:0004061">
    <property type="term" value="F:arylformamidase activity"/>
    <property type="evidence" value="ECO:0007669"/>
    <property type="project" value="InterPro"/>
</dbReference>
<dbReference type="AlphaFoldDB" id="A0A0C3GVZ2"/>
<dbReference type="SUPFAM" id="SSF102198">
    <property type="entry name" value="Putative cyclase"/>
    <property type="match status" value="1"/>
</dbReference>
<dbReference type="Proteomes" id="UP000054321">
    <property type="component" value="Unassembled WGS sequence"/>
</dbReference>
<evidence type="ECO:0000256" key="1">
    <source>
        <dbReference type="ARBA" id="ARBA00007865"/>
    </source>
</evidence>
<gene>
    <name evidence="2" type="ORF">OIDMADRAFT_45284</name>
</gene>
<name>A0A0C3GVZ2_OIDMZ</name>
<dbReference type="HOGENOM" id="CLU_030671_1_0_1"/>
<evidence type="ECO:0000313" key="3">
    <source>
        <dbReference type="Proteomes" id="UP000054321"/>
    </source>
</evidence>
<dbReference type="STRING" id="913774.A0A0C3GVZ2"/>
<dbReference type="EMBL" id="KN832887">
    <property type="protein sequence ID" value="KIM95449.1"/>
    <property type="molecule type" value="Genomic_DNA"/>
</dbReference>
<reference evidence="3" key="2">
    <citation type="submission" date="2015-01" db="EMBL/GenBank/DDBJ databases">
        <title>Evolutionary Origins and Diversification of the Mycorrhizal Mutualists.</title>
        <authorList>
            <consortium name="DOE Joint Genome Institute"/>
            <consortium name="Mycorrhizal Genomics Consortium"/>
            <person name="Kohler A."/>
            <person name="Kuo A."/>
            <person name="Nagy L.G."/>
            <person name="Floudas D."/>
            <person name="Copeland A."/>
            <person name="Barry K.W."/>
            <person name="Cichocki N."/>
            <person name="Veneault-Fourrey C."/>
            <person name="LaButti K."/>
            <person name="Lindquist E.A."/>
            <person name="Lipzen A."/>
            <person name="Lundell T."/>
            <person name="Morin E."/>
            <person name="Murat C."/>
            <person name="Riley R."/>
            <person name="Ohm R."/>
            <person name="Sun H."/>
            <person name="Tunlid A."/>
            <person name="Henrissat B."/>
            <person name="Grigoriev I.V."/>
            <person name="Hibbett D.S."/>
            <person name="Martin F."/>
        </authorList>
    </citation>
    <scope>NUCLEOTIDE SEQUENCE [LARGE SCALE GENOMIC DNA]</scope>
    <source>
        <strain evidence="3">Zn</strain>
    </source>
</reference>
<dbReference type="InterPro" id="IPR037175">
    <property type="entry name" value="KFase_sf"/>
</dbReference>